<sequence>MILLRFTKEEKSWMLYDCANSAYSLIIVTAVLPVYFKYVAGNAGISEQDTTAYWGYVSSFSTLIISILAPIFGTMGDYMGNKKKYFTWSFLIGAVMTVGLTFVPTSQWQWLLVIYTLSHFGYQAANLFYDAFITDITQNNRNDMVSSYGFGIGYIGSASLFIVVMILIVTSGFNLVSSTTAIRISFSLTAVWWIIFSLPFLKNVHQNFGVQPVPNPVKESIHRIFKTMKKIRHYKQVVIFMIAYFFFIDGVDTIITMSTAFGVDMGVSTNSLLLILLVLNVVAFPCTIVYGKMARKFGTKKVLLFAIFVYTMICIYAIFMKTVLDFWILGILVGSSQGGIQALSRSYFARIIPKNQANEFFGFYNIFGKFSAVIGPLLFSITTQLTGHSQLGIASLVVLFILGAIFLLRTKEINSNETDMEING</sequence>
<dbReference type="PANTHER" id="PTHR23519:SF1">
    <property type="entry name" value="AUTOPHAGY-RELATED PROTEIN 22"/>
    <property type="match status" value="1"/>
</dbReference>
<feature type="transmembrane region" description="Helical" evidence="6">
    <location>
        <begin position="360"/>
        <end position="379"/>
    </location>
</feature>
<feature type="transmembrane region" description="Helical" evidence="6">
    <location>
        <begin position="302"/>
        <end position="320"/>
    </location>
</feature>
<keyword evidence="3 6" id="KW-0812">Transmembrane</keyword>
<reference evidence="8 9" key="1">
    <citation type="journal article" date="2015" name="Genome Announc.">
        <title>Expanding the biotechnology potential of lactobacilli through comparative genomics of 213 strains and associated genera.</title>
        <authorList>
            <person name="Sun Z."/>
            <person name="Harris H.M."/>
            <person name="McCann A."/>
            <person name="Guo C."/>
            <person name="Argimon S."/>
            <person name="Zhang W."/>
            <person name="Yang X."/>
            <person name="Jeffery I.B."/>
            <person name="Cooney J.C."/>
            <person name="Kagawa T.F."/>
            <person name="Liu W."/>
            <person name="Song Y."/>
            <person name="Salvetti E."/>
            <person name="Wrobel A."/>
            <person name="Rasinkangas P."/>
            <person name="Parkhill J."/>
            <person name="Rea M.C."/>
            <person name="O'Sullivan O."/>
            <person name="Ritari J."/>
            <person name="Douillard F.P."/>
            <person name="Paul Ross R."/>
            <person name="Yang R."/>
            <person name="Briner A.E."/>
            <person name="Felis G.E."/>
            <person name="de Vos W.M."/>
            <person name="Barrangou R."/>
            <person name="Klaenhammer T.R."/>
            <person name="Caufield P.W."/>
            <person name="Cui Y."/>
            <person name="Zhang H."/>
            <person name="O'Toole P.W."/>
        </authorList>
    </citation>
    <scope>NUCLEOTIDE SEQUENCE [LARGE SCALE GENOMIC DNA]</scope>
    <source>
        <strain evidence="8 9">DSM 21116</strain>
    </source>
</reference>
<feature type="transmembrane region" description="Helical" evidence="6">
    <location>
        <begin position="272"/>
        <end position="290"/>
    </location>
</feature>
<dbReference type="GO" id="GO:0022857">
    <property type="term" value="F:transmembrane transporter activity"/>
    <property type="evidence" value="ECO:0007669"/>
    <property type="project" value="InterPro"/>
</dbReference>
<evidence type="ECO:0000256" key="5">
    <source>
        <dbReference type="ARBA" id="ARBA00023136"/>
    </source>
</evidence>
<dbReference type="Pfam" id="PF11700">
    <property type="entry name" value="ATG22"/>
    <property type="match status" value="1"/>
</dbReference>
<keyword evidence="2" id="KW-0813">Transport</keyword>
<comment type="caution">
    <text evidence="8">The sequence shown here is derived from an EMBL/GenBank/DDBJ whole genome shotgun (WGS) entry which is preliminary data.</text>
</comment>
<dbReference type="STRING" id="1423729.FC80_GL000637"/>
<evidence type="ECO:0000256" key="2">
    <source>
        <dbReference type="ARBA" id="ARBA00022448"/>
    </source>
</evidence>
<keyword evidence="5 6" id="KW-0472">Membrane</keyword>
<gene>
    <name evidence="8" type="ORF">FC80_GL000637</name>
</gene>
<feature type="transmembrane region" description="Helical" evidence="6">
    <location>
        <begin position="21"/>
        <end position="40"/>
    </location>
</feature>
<accession>A0A0R2CGN8</accession>
<feature type="transmembrane region" description="Helical" evidence="6">
    <location>
        <begin position="109"/>
        <end position="129"/>
    </location>
</feature>
<name>A0A0R2CGN8_9LACO</name>
<dbReference type="InterPro" id="IPR024671">
    <property type="entry name" value="Atg22-like"/>
</dbReference>
<feature type="transmembrane region" description="Helical" evidence="6">
    <location>
        <begin position="150"/>
        <end position="169"/>
    </location>
</feature>
<evidence type="ECO:0000256" key="3">
    <source>
        <dbReference type="ARBA" id="ARBA00022692"/>
    </source>
</evidence>
<evidence type="ECO:0000256" key="6">
    <source>
        <dbReference type="SAM" id="Phobius"/>
    </source>
</evidence>
<organism evidence="8 9">
    <name type="scientific">Liquorilactobacillus cacaonum DSM 21116</name>
    <dbReference type="NCBI Taxonomy" id="1423729"/>
    <lineage>
        <taxon>Bacteria</taxon>
        <taxon>Bacillati</taxon>
        <taxon>Bacillota</taxon>
        <taxon>Bacilli</taxon>
        <taxon>Lactobacillales</taxon>
        <taxon>Lactobacillaceae</taxon>
        <taxon>Liquorilactobacillus</taxon>
    </lineage>
</organism>
<feature type="transmembrane region" description="Helical" evidence="6">
    <location>
        <begin position="181"/>
        <end position="201"/>
    </location>
</feature>
<dbReference type="PANTHER" id="PTHR23519">
    <property type="entry name" value="AUTOPHAGY-RELATED PROTEIN 22"/>
    <property type="match status" value="1"/>
</dbReference>
<dbReference type="SUPFAM" id="SSF103473">
    <property type="entry name" value="MFS general substrate transporter"/>
    <property type="match status" value="1"/>
</dbReference>
<feature type="transmembrane region" description="Helical" evidence="6">
    <location>
        <begin position="52"/>
        <end position="73"/>
    </location>
</feature>
<dbReference type="InterPro" id="IPR020846">
    <property type="entry name" value="MFS_dom"/>
</dbReference>
<feature type="domain" description="Major facilitator superfamily (MFS) profile" evidence="7">
    <location>
        <begin position="236"/>
        <end position="424"/>
    </location>
</feature>
<evidence type="ECO:0000313" key="9">
    <source>
        <dbReference type="Proteomes" id="UP000051131"/>
    </source>
</evidence>
<keyword evidence="4 6" id="KW-1133">Transmembrane helix</keyword>
<dbReference type="InterPro" id="IPR036259">
    <property type="entry name" value="MFS_trans_sf"/>
</dbReference>
<feature type="transmembrane region" description="Helical" evidence="6">
    <location>
        <begin position="237"/>
        <end position="260"/>
    </location>
</feature>
<dbReference type="Gene3D" id="1.20.1250.20">
    <property type="entry name" value="MFS general substrate transporter like domains"/>
    <property type="match status" value="2"/>
</dbReference>
<feature type="transmembrane region" description="Helical" evidence="6">
    <location>
        <begin position="391"/>
        <end position="408"/>
    </location>
</feature>
<dbReference type="AlphaFoldDB" id="A0A0R2CGN8"/>
<dbReference type="PATRIC" id="fig|1423729.3.peg.644"/>
<dbReference type="GO" id="GO:0005886">
    <property type="term" value="C:plasma membrane"/>
    <property type="evidence" value="ECO:0007669"/>
    <property type="project" value="UniProtKB-SubCell"/>
</dbReference>
<feature type="transmembrane region" description="Helical" evidence="6">
    <location>
        <begin position="326"/>
        <end position="348"/>
    </location>
</feature>
<keyword evidence="9" id="KW-1185">Reference proteome</keyword>
<feature type="transmembrane region" description="Helical" evidence="6">
    <location>
        <begin position="85"/>
        <end position="103"/>
    </location>
</feature>
<dbReference type="Proteomes" id="UP000051131">
    <property type="component" value="Unassembled WGS sequence"/>
</dbReference>
<dbReference type="InterPro" id="IPR050495">
    <property type="entry name" value="ATG22/LtaA_families"/>
</dbReference>
<protein>
    <submittedName>
        <fullName evidence="8">Permease, major facilitator superfamily protein</fullName>
    </submittedName>
</protein>
<comment type="subcellular location">
    <subcellularLocation>
        <location evidence="1">Cell membrane</location>
        <topology evidence="1">Multi-pass membrane protein</topology>
    </subcellularLocation>
</comment>
<evidence type="ECO:0000313" key="8">
    <source>
        <dbReference type="EMBL" id="KRM90647.1"/>
    </source>
</evidence>
<proteinExistence type="predicted"/>
<dbReference type="EMBL" id="AYZE01000014">
    <property type="protein sequence ID" value="KRM90647.1"/>
    <property type="molecule type" value="Genomic_DNA"/>
</dbReference>
<dbReference type="PROSITE" id="PS50850">
    <property type="entry name" value="MFS"/>
    <property type="match status" value="1"/>
</dbReference>
<evidence type="ECO:0000259" key="7">
    <source>
        <dbReference type="PROSITE" id="PS50850"/>
    </source>
</evidence>
<evidence type="ECO:0000256" key="4">
    <source>
        <dbReference type="ARBA" id="ARBA00022989"/>
    </source>
</evidence>
<evidence type="ECO:0000256" key="1">
    <source>
        <dbReference type="ARBA" id="ARBA00004651"/>
    </source>
</evidence>